<dbReference type="GO" id="GO:0051087">
    <property type="term" value="F:protein-folding chaperone binding"/>
    <property type="evidence" value="ECO:0007669"/>
    <property type="project" value="TreeGrafter"/>
</dbReference>
<keyword evidence="1" id="KW-0143">Chaperone</keyword>
<dbReference type="GO" id="GO:0005829">
    <property type="term" value="C:cytosol"/>
    <property type="evidence" value="ECO:0007669"/>
    <property type="project" value="TreeGrafter"/>
</dbReference>
<accession>A0AA36NGK7</accession>
<dbReference type="PANTHER" id="PTHR24078">
    <property type="entry name" value="DNAJ HOMOLOG SUBFAMILY C MEMBER"/>
    <property type="match status" value="1"/>
</dbReference>
<reference evidence="3" key="1">
    <citation type="submission" date="2023-08" db="EMBL/GenBank/DDBJ databases">
        <authorList>
            <person name="Chen Y."/>
            <person name="Shah S."/>
            <person name="Dougan E. K."/>
            <person name="Thang M."/>
            <person name="Chan C."/>
        </authorList>
    </citation>
    <scope>NUCLEOTIDE SEQUENCE</scope>
</reference>
<protein>
    <recommendedName>
        <fullName evidence="2">Chaperone DnaJ C-terminal domain-containing protein</fullName>
    </recommendedName>
</protein>
<organism evidence="3 4">
    <name type="scientific">Effrenium voratum</name>
    <dbReference type="NCBI Taxonomy" id="2562239"/>
    <lineage>
        <taxon>Eukaryota</taxon>
        <taxon>Sar</taxon>
        <taxon>Alveolata</taxon>
        <taxon>Dinophyceae</taxon>
        <taxon>Suessiales</taxon>
        <taxon>Symbiodiniaceae</taxon>
        <taxon>Effrenium</taxon>
    </lineage>
</organism>
<feature type="domain" description="Chaperone DnaJ C-terminal" evidence="2">
    <location>
        <begin position="13"/>
        <end position="103"/>
    </location>
</feature>
<name>A0AA36NGK7_9DINO</name>
<dbReference type="SUPFAM" id="SSF49493">
    <property type="entry name" value="HSP40/DnaJ peptide-binding domain"/>
    <property type="match status" value="1"/>
</dbReference>
<dbReference type="InterPro" id="IPR051339">
    <property type="entry name" value="DnaJ_subfamily_B"/>
</dbReference>
<dbReference type="Proteomes" id="UP001178507">
    <property type="component" value="Unassembled WGS sequence"/>
</dbReference>
<dbReference type="Gene3D" id="2.60.260.20">
    <property type="entry name" value="Urease metallochaperone UreE, N-terminal domain"/>
    <property type="match status" value="1"/>
</dbReference>
<dbReference type="GO" id="GO:0006457">
    <property type="term" value="P:protein folding"/>
    <property type="evidence" value="ECO:0007669"/>
    <property type="project" value="InterPro"/>
</dbReference>
<comment type="caution">
    <text evidence="3">The sequence shown here is derived from an EMBL/GenBank/DDBJ whole genome shotgun (WGS) entry which is preliminary data.</text>
</comment>
<evidence type="ECO:0000256" key="1">
    <source>
        <dbReference type="ARBA" id="ARBA00023186"/>
    </source>
</evidence>
<dbReference type="AlphaFoldDB" id="A0AA36NGK7"/>
<dbReference type="Pfam" id="PF01556">
    <property type="entry name" value="DnaJ_C"/>
    <property type="match status" value="1"/>
</dbReference>
<keyword evidence="4" id="KW-1185">Reference proteome</keyword>
<evidence type="ECO:0000313" key="3">
    <source>
        <dbReference type="EMBL" id="CAJ1406267.1"/>
    </source>
</evidence>
<dbReference type="InterPro" id="IPR008971">
    <property type="entry name" value="HSP40/DnaJ_pept-bd"/>
</dbReference>
<evidence type="ECO:0000259" key="2">
    <source>
        <dbReference type="Pfam" id="PF01556"/>
    </source>
</evidence>
<proteinExistence type="predicted"/>
<sequence>MPSRSDLGDLVLPLFVTLEQFYCGAIRHVQVNTKELNKAGYCLLQETFEVYVPRGAPDGHRVTFAGKVTTGDVVFVLQEMIHPLWSRQGSHLFVKQNITLRQAGQKQTRCWSLSRLYTDSMLYGCSCLA</sequence>
<dbReference type="InterPro" id="IPR002939">
    <property type="entry name" value="DnaJ_C"/>
</dbReference>
<evidence type="ECO:0000313" key="4">
    <source>
        <dbReference type="Proteomes" id="UP001178507"/>
    </source>
</evidence>
<gene>
    <name evidence="3" type="ORF">EVOR1521_LOCUS28268</name>
</gene>
<dbReference type="PANTHER" id="PTHR24078:SF519">
    <property type="entry name" value="DNAJ HOMOLOG SUBFAMILY B MEMBER 13"/>
    <property type="match status" value="1"/>
</dbReference>
<dbReference type="GO" id="GO:0051082">
    <property type="term" value="F:unfolded protein binding"/>
    <property type="evidence" value="ECO:0007669"/>
    <property type="project" value="InterPro"/>
</dbReference>
<dbReference type="EMBL" id="CAUJNA010003621">
    <property type="protein sequence ID" value="CAJ1406267.1"/>
    <property type="molecule type" value="Genomic_DNA"/>
</dbReference>